<dbReference type="GO" id="GO:0006457">
    <property type="term" value="P:protein folding"/>
    <property type="evidence" value="ECO:0007669"/>
    <property type="project" value="InterPro"/>
</dbReference>
<keyword evidence="16" id="KW-1185">Reference proteome</keyword>
<evidence type="ECO:0000256" key="13">
    <source>
        <dbReference type="SAM" id="Coils"/>
    </source>
</evidence>
<evidence type="ECO:0000256" key="12">
    <source>
        <dbReference type="RuleBase" id="RU004478"/>
    </source>
</evidence>
<comment type="caution">
    <text evidence="15">The sequence shown here is derived from an EMBL/GenBank/DDBJ whole genome shotgun (WGS) entry which is preliminary data.</text>
</comment>
<evidence type="ECO:0000256" key="1">
    <source>
        <dbReference type="ARBA" id="ARBA00004496"/>
    </source>
</evidence>
<protein>
    <recommendedName>
        <fullName evidence="8 10">Protein GrpE</fullName>
    </recommendedName>
    <alternativeName>
        <fullName evidence="9 10">HSP-70 cofactor</fullName>
    </alternativeName>
</protein>
<dbReference type="PRINTS" id="PR00773">
    <property type="entry name" value="GRPEPROTEIN"/>
</dbReference>
<proteinExistence type="inferred from homology"/>
<dbReference type="Pfam" id="PF01025">
    <property type="entry name" value="GrpE"/>
    <property type="match status" value="1"/>
</dbReference>
<evidence type="ECO:0000256" key="10">
    <source>
        <dbReference type="HAMAP-Rule" id="MF_01151"/>
    </source>
</evidence>
<evidence type="ECO:0000256" key="3">
    <source>
        <dbReference type="ARBA" id="ARBA00011738"/>
    </source>
</evidence>
<dbReference type="Gene3D" id="3.90.20.20">
    <property type="match status" value="1"/>
</dbReference>
<comment type="subcellular location">
    <subcellularLocation>
        <location evidence="1 10">Cytoplasm</location>
    </subcellularLocation>
</comment>
<evidence type="ECO:0000256" key="14">
    <source>
        <dbReference type="SAM" id="MobiDB-lite"/>
    </source>
</evidence>
<dbReference type="CDD" id="cd00446">
    <property type="entry name" value="GrpE"/>
    <property type="match status" value="1"/>
</dbReference>
<dbReference type="InterPro" id="IPR013805">
    <property type="entry name" value="GrpE_CC"/>
</dbReference>
<dbReference type="Gene3D" id="2.30.22.10">
    <property type="entry name" value="Head domain of nucleotide exchange factor GrpE"/>
    <property type="match status" value="1"/>
</dbReference>
<reference evidence="15 16" key="1">
    <citation type="journal article" date="2015" name="Antonie Van Leeuwenhoek">
        <title>Oceanobacillus bengalensis sp. nov., a bacterium isolated from seawater of the Bay of Bengal.</title>
        <authorList>
            <person name="Yongchang O."/>
            <person name="Xiang W."/>
            <person name="Wang G."/>
        </authorList>
    </citation>
    <scope>NUCLEOTIDE SEQUENCE [LARGE SCALE GENOMIC DNA]</scope>
    <source>
        <strain evidence="15 16">MCCC 1K00260</strain>
    </source>
</reference>
<dbReference type="Proteomes" id="UP000281813">
    <property type="component" value="Unassembled WGS sequence"/>
</dbReference>
<dbReference type="NCBIfam" id="NF010738">
    <property type="entry name" value="PRK14140.1"/>
    <property type="match status" value="1"/>
</dbReference>
<name>A0A494Z661_9BACI</name>
<dbReference type="EMBL" id="RBZO01000003">
    <property type="protein sequence ID" value="RKQ17993.1"/>
    <property type="molecule type" value="Genomic_DNA"/>
</dbReference>
<keyword evidence="5 10" id="KW-0346">Stress response</keyword>
<dbReference type="GO" id="GO:0000774">
    <property type="term" value="F:adenyl-nucleotide exchange factor activity"/>
    <property type="evidence" value="ECO:0007669"/>
    <property type="project" value="InterPro"/>
</dbReference>
<feature type="region of interest" description="Disordered" evidence="14">
    <location>
        <begin position="1"/>
        <end position="21"/>
    </location>
</feature>
<dbReference type="OrthoDB" id="9812586at2"/>
<dbReference type="InterPro" id="IPR000740">
    <property type="entry name" value="GrpE"/>
</dbReference>
<dbReference type="AlphaFoldDB" id="A0A494Z661"/>
<dbReference type="FunFam" id="2.30.22.10:FF:000001">
    <property type="entry name" value="Protein GrpE"/>
    <property type="match status" value="1"/>
</dbReference>
<organism evidence="15 16">
    <name type="scientific">Oceanobacillus bengalensis</name>
    <dbReference type="NCBI Taxonomy" id="1435466"/>
    <lineage>
        <taxon>Bacteria</taxon>
        <taxon>Bacillati</taxon>
        <taxon>Bacillota</taxon>
        <taxon>Bacilli</taxon>
        <taxon>Bacillales</taxon>
        <taxon>Bacillaceae</taxon>
        <taxon>Oceanobacillus</taxon>
    </lineage>
</organism>
<dbReference type="GO" id="GO:0005737">
    <property type="term" value="C:cytoplasm"/>
    <property type="evidence" value="ECO:0007669"/>
    <property type="project" value="UniProtKB-SubCell"/>
</dbReference>
<dbReference type="InterPro" id="IPR009012">
    <property type="entry name" value="GrpE_head"/>
</dbReference>
<keyword evidence="13" id="KW-0175">Coiled coil</keyword>
<dbReference type="PANTHER" id="PTHR21237:SF23">
    <property type="entry name" value="GRPE PROTEIN HOMOLOG, MITOCHONDRIAL"/>
    <property type="match status" value="1"/>
</dbReference>
<dbReference type="PROSITE" id="PS01071">
    <property type="entry name" value="GRPE"/>
    <property type="match status" value="1"/>
</dbReference>
<evidence type="ECO:0000256" key="5">
    <source>
        <dbReference type="ARBA" id="ARBA00023016"/>
    </source>
</evidence>
<sequence>MNEEELGEETEQEVIDSNEDVKDEESNLVFKELEEKVELLQKEKEDTYQRMLRLQAEFDNYKKRTQKEKEADRKYKSQDLVTELLPAIDNLERALQVETTDETKSIVDGISMVHRQLLDALKSQGVETIETEGQEFDPNLHHAVMQVEDESFESNLVVEELQKGYILKDRVIRPAMVKVNK</sequence>
<keyword evidence="4 10" id="KW-0963">Cytoplasm</keyword>
<dbReference type="SUPFAM" id="SSF58014">
    <property type="entry name" value="Coiled-coil domain of nucleotide exchange factor GrpE"/>
    <property type="match status" value="1"/>
</dbReference>
<dbReference type="GO" id="GO:0051087">
    <property type="term" value="F:protein-folding chaperone binding"/>
    <property type="evidence" value="ECO:0007669"/>
    <property type="project" value="InterPro"/>
</dbReference>
<dbReference type="GO" id="GO:0042803">
    <property type="term" value="F:protein homodimerization activity"/>
    <property type="evidence" value="ECO:0007669"/>
    <property type="project" value="InterPro"/>
</dbReference>
<dbReference type="GO" id="GO:0051082">
    <property type="term" value="F:unfolded protein binding"/>
    <property type="evidence" value="ECO:0007669"/>
    <property type="project" value="TreeGrafter"/>
</dbReference>
<evidence type="ECO:0000256" key="6">
    <source>
        <dbReference type="ARBA" id="ARBA00023186"/>
    </source>
</evidence>
<evidence type="ECO:0000256" key="8">
    <source>
        <dbReference type="ARBA" id="ARBA00072274"/>
    </source>
</evidence>
<evidence type="ECO:0000256" key="4">
    <source>
        <dbReference type="ARBA" id="ARBA00022490"/>
    </source>
</evidence>
<evidence type="ECO:0000313" key="16">
    <source>
        <dbReference type="Proteomes" id="UP000281813"/>
    </source>
</evidence>
<dbReference type="SUPFAM" id="SSF51064">
    <property type="entry name" value="Head domain of nucleotide exchange factor GrpE"/>
    <property type="match status" value="1"/>
</dbReference>
<gene>
    <name evidence="10 15" type="primary">grpE</name>
    <name evidence="15" type="ORF">D8M05_02960</name>
</gene>
<comment type="subunit">
    <text evidence="3 10">Homodimer.</text>
</comment>
<dbReference type="HAMAP" id="MF_01151">
    <property type="entry name" value="GrpE"/>
    <property type="match status" value="1"/>
</dbReference>
<comment type="similarity">
    <text evidence="2 10 12">Belongs to the GrpE family.</text>
</comment>
<feature type="coiled-coil region" evidence="13">
    <location>
        <begin position="23"/>
        <end position="71"/>
    </location>
</feature>
<evidence type="ECO:0000256" key="7">
    <source>
        <dbReference type="ARBA" id="ARBA00053401"/>
    </source>
</evidence>
<keyword evidence="6 10" id="KW-0143">Chaperone</keyword>
<accession>A0A494Z661</accession>
<evidence type="ECO:0000256" key="9">
    <source>
        <dbReference type="ARBA" id="ARBA00076414"/>
    </source>
</evidence>
<evidence type="ECO:0000256" key="2">
    <source>
        <dbReference type="ARBA" id="ARBA00009054"/>
    </source>
</evidence>
<evidence type="ECO:0000256" key="11">
    <source>
        <dbReference type="RuleBase" id="RU000639"/>
    </source>
</evidence>
<evidence type="ECO:0000313" key="15">
    <source>
        <dbReference type="EMBL" id="RKQ17993.1"/>
    </source>
</evidence>
<comment type="function">
    <text evidence="7 10 11">Participates actively in the response to hyperosmotic and heat shock by preventing the aggregation of stress-denatured proteins, in association with DnaK and GrpE. It is the nucleotide exchange factor for DnaK and may function as a thermosensor. Unfolded proteins bind initially to DnaJ; upon interaction with the DnaJ-bound protein, DnaK hydrolyzes its bound ATP, resulting in the formation of a stable complex. GrpE releases ADP from DnaK; ATP binding to DnaK triggers the release of the substrate protein, thus completing the reaction cycle. Several rounds of ATP-dependent interactions between DnaJ, DnaK and GrpE are required for fully efficient folding.</text>
</comment>
<dbReference type="PANTHER" id="PTHR21237">
    <property type="entry name" value="GRPE PROTEIN"/>
    <property type="match status" value="1"/>
</dbReference>